<dbReference type="SUPFAM" id="SSF54862">
    <property type="entry name" value="4Fe-4S ferredoxins"/>
    <property type="match status" value="1"/>
</dbReference>
<dbReference type="GO" id="GO:0048038">
    <property type="term" value="F:quinone binding"/>
    <property type="evidence" value="ECO:0007669"/>
    <property type="project" value="UniProtKB-UniRule"/>
</dbReference>
<dbReference type="RefSeq" id="WP_034410376.1">
    <property type="nucleotide sequence ID" value="NZ_AXWS01000007.1"/>
</dbReference>
<accession>A0A8B6X867</accession>
<dbReference type="Pfam" id="PF22117">
    <property type="entry name" value="Fer4_Nqo3"/>
    <property type="match status" value="1"/>
</dbReference>
<dbReference type="PROSITE" id="PS51669">
    <property type="entry name" value="4FE4S_MOW_BIS_MGD"/>
    <property type="match status" value="1"/>
</dbReference>
<evidence type="ECO:0000259" key="12">
    <source>
        <dbReference type="PROSITE" id="PS51669"/>
    </source>
</evidence>
<dbReference type="PROSITE" id="PS51085">
    <property type="entry name" value="2FE2S_FER_2"/>
    <property type="match status" value="1"/>
</dbReference>
<keyword evidence="7 10" id="KW-0411">Iron-sulfur</keyword>
<evidence type="ECO:0000259" key="13">
    <source>
        <dbReference type="PROSITE" id="PS51839"/>
    </source>
</evidence>
<dbReference type="NCBIfam" id="TIGR01973">
    <property type="entry name" value="NuoG"/>
    <property type="match status" value="1"/>
</dbReference>
<dbReference type="InterPro" id="IPR036010">
    <property type="entry name" value="2Fe-2S_ferredoxin-like_sf"/>
</dbReference>
<dbReference type="SMART" id="SM00929">
    <property type="entry name" value="NADH-G_4Fe-4S_3"/>
    <property type="match status" value="1"/>
</dbReference>
<comment type="function">
    <text evidence="10">NDH-1 shuttles electrons from NADH, via FMN and iron-sulfur (Fe-S) centers, to quinones in the respiratory chain. Couples the redox reaction to proton translocation (for every two electrons transferred, four hydrogen ions are translocated across the cytoplasmic membrane), and thus conserves the redox energy in a proton gradient.</text>
</comment>
<dbReference type="InterPro" id="IPR054351">
    <property type="entry name" value="NADH_UbQ_OxRdtase_ferredoxin"/>
</dbReference>
<dbReference type="GO" id="GO:0016020">
    <property type="term" value="C:membrane"/>
    <property type="evidence" value="ECO:0007669"/>
    <property type="project" value="InterPro"/>
</dbReference>
<dbReference type="Pfam" id="PF10588">
    <property type="entry name" value="NADH-G_4Fe-4S_3"/>
    <property type="match status" value="1"/>
</dbReference>
<comment type="cofactor">
    <cofactor evidence="10">
        <name>[2Fe-2S] cluster</name>
        <dbReference type="ChEBI" id="CHEBI:190135"/>
    </cofactor>
    <text evidence="10">Binds 1 [2Fe-2S] cluster per subunit.</text>
</comment>
<dbReference type="EC" id="7.1.1.-" evidence="10"/>
<evidence type="ECO:0000256" key="2">
    <source>
        <dbReference type="ARBA" id="ARBA00005404"/>
    </source>
</evidence>
<keyword evidence="6 10" id="KW-0408">Iron</keyword>
<dbReference type="PROSITE" id="PS51839">
    <property type="entry name" value="4FE4S_HC3"/>
    <property type="match status" value="1"/>
</dbReference>
<dbReference type="GO" id="GO:0008137">
    <property type="term" value="F:NADH dehydrogenase (ubiquinone) activity"/>
    <property type="evidence" value="ECO:0007669"/>
    <property type="project" value="UniProtKB-UniRule"/>
</dbReference>
<comment type="catalytic activity">
    <reaction evidence="9 10">
        <text>a quinone + NADH + 5 H(+)(in) = a quinol + NAD(+) + 4 H(+)(out)</text>
        <dbReference type="Rhea" id="RHEA:57888"/>
        <dbReference type="ChEBI" id="CHEBI:15378"/>
        <dbReference type="ChEBI" id="CHEBI:24646"/>
        <dbReference type="ChEBI" id="CHEBI:57540"/>
        <dbReference type="ChEBI" id="CHEBI:57945"/>
        <dbReference type="ChEBI" id="CHEBI:132124"/>
    </reaction>
</comment>
<dbReference type="PROSITE" id="PS00642">
    <property type="entry name" value="COMPLEX1_75K_2"/>
    <property type="match status" value="1"/>
</dbReference>
<organism evidence="14 15">
    <name type="scientific">Derxia gummosa DSM 723</name>
    <dbReference type="NCBI Taxonomy" id="1121388"/>
    <lineage>
        <taxon>Bacteria</taxon>
        <taxon>Pseudomonadati</taxon>
        <taxon>Pseudomonadota</taxon>
        <taxon>Betaproteobacteria</taxon>
        <taxon>Burkholderiales</taxon>
        <taxon>Alcaligenaceae</taxon>
        <taxon>Derxia</taxon>
    </lineage>
</organism>
<evidence type="ECO:0000313" key="15">
    <source>
        <dbReference type="RefSeq" id="WP_034410376.1"/>
    </source>
</evidence>
<feature type="domain" description="4Fe-4S His(Cys)3-ligated-type" evidence="13">
    <location>
        <begin position="85"/>
        <end position="124"/>
    </location>
</feature>
<evidence type="ECO:0000256" key="3">
    <source>
        <dbReference type="ARBA" id="ARBA00022485"/>
    </source>
</evidence>
<feature type="domain" description="2Fe-2S ferredoxin-type" evidence="11">
    <location>
        <begin position="7"/>
        <end position="85"/>
    </location>
</feature>
<proteinExistence type="inferred from homology"/>
<evidence type="ECO:0000256" key="8">
    <source>
        <dbReference type="ARBA" id="ARBA00023027"/>
    </source>
</evidence>
<keyword evidence="14" id="KW-1185">Reference proteome</keyword>
<dbReference type="FunFam" id="3.10.20.740:FF:000001">
    <property type="entry name" value="NADH-quinone oxidoreductase subunit G"/>
    <property type="match status" value="1"/>
</dbReference>
<evidence type="ECO:0000313" key="14">
    <source>
        <dbReference type="Proteomes" id="UP000675920"/>
    </source>
</evidence>
<comment type="similarity">
    <text evidence="2 10">Belongs to the complex I 75 kDa subunit family.</text>
</comment>
<keyword evidence="5 10" id="KW-1278">Translocase</keyword>
<keyword evidence="3 10" id="KW-0004">4Fe-4S</keyword>
<evidence type="ECO:0000256" key="9">
    <source>
        <dbReference type="ARBA" id="ARBA00047712"/>
    </source>
</evidence>
<dbReference type="Proteomes" id="UP000675920">
    <property type="component" value="Unplaced"/>
</dbReference>
<dbReference type="PANTHER" id="PTHR43105:SF13">
    <property type="entry name" value="NADH-UBIQUINONE OXIDOREDUCTASE 75 KDA SUBUNIT, MITOCHONDRIAL"/>
    <property type="match status" value="1"/>
</dbReference>
<evidence type="ECO:0000256" key="7">
    <source>
        <dbReference type="ARBA" id="ARBA00023014"/>
    </source>
</evidence>
<dbReference type="GO" id="GO:0051537">
    <property type="term" value="F:2 iron, 2 sulfur cluster binding"/>
    <property type="evidence" value="ECO:0007669"/>
    <property type="project" value="UniProtKB-UniRule"/>
</dbReference>
<dbReference type="InterPro" id="IPR006963">
    <property type="entry name" value="Mopterin_OxRdtase_4Fe-4S_dom"/>
</dbReference>
<dbReference type="Pfam" id="PF22151">
    <property type="entry name" value="Fer4_NDSU1"/>
    <property type="match status" value="1"/>
</dbReference>
<dbReference type="InterPro" id="IPR019574">
    <property type="entry name" value="NADH_UbQ_OxRdtase_Gsu_4Fe4S-bd"/>
</dbReference>
<evidence type="ECO:0000256" key="4">
    <source>
        <dbReference type="ARBA" id="ARBA00022723"/>
    </source>
</evidence>
<name>A0A8B6X867_9BURK</name>
<dbReference type="Gene3D" id="3.30.70.20">
    <property type="match status" value="1"/>
</dbReference>
<dbReference type="Gene3D" id="3.40.228.10">
    <property type="entry name" value="Dimethylsulfoxide Reductase, domain 2"/>
    <property type="match status" value="1"/>
</dbReference>
<dbReference type="InterPro" id="IPR001041">
    <property type="entry name" value="2Fe-2S_ferredoxin-type"/>
</dbReference>
<dbReference type="Gene3D" id="3.40.50.740">
    <property type="match status" value="2"/>
</dbReference>
<dbReference type="Pfam" id="PF00384">
    <property type="entry name" value="Molybdopterin"/>
    <property type="match status" value="1"/>
</dbReference>
<dbReference type="PANTHER" id="PTHR43105">
    <property type="entry name" value="RESPIRATORY NITRATE REDUCTASE"/>
    <property type="match status" value="1"/>
</dbReference>
<reference evidence="15" key="1">
    <citation type="submission" date="2025-08" db="UniProtKB">
        <authorList>
            <consortium name="RefSeq"/>
        </authorList>
    </citation>
    <scope>IDENTIFICATION</scope>
</reference>
<protein>
    <recommendedName>
        <fullName evidence="10">NADH-quinone oxidoreductase</fullName>
        <ecNumber evidence="10">7.1.1.-</ecNumber>
    </recommendedName>
</protein>
<dbReference type="GO" id="GO:0042773">
    <property type="term" value="P:ATP synthesis coupled electron transport"/>
    <property type="evidence" value="ECO:0007669"/>
    <property type="project" value="InterPro"/>
</dbReference>
<dbReference type="SUPFAM" id="SSF54292">
    <property type="entry name" value="2Fe-2S ferredoxin-like"/>
    <property type="match status" value="1"/>
</dbReference>
<evidence type="ECO:0000256" key="6">
    <source>
        <dbReference type="ARBA" id="ARBA00023004"/>
    </source>
</evidence>
<dbReference type="InterPro" id="IPR000283">
    <property type="entry name" value="NADH_UbQ_OxRdtase_75kDa_su_CS"/>
</dbReference>
<dbReference type="InterPro" id="IPR050123">
    <property type="entry name" value="Prok_molybdopt-oxidoreductase"/>
</dbReference>
<dbReference type="InterPro" id="IPR006656">
    <property type="entry name" value="Mopterin_OxRdtase"/>
</dbReference>
<dbReference type="FunFam" id="3.30.70.20:FF:000002">
    <property type="entry name" value="NADH-ubiquinone oxidoreductase 75 kDa subunit"/>
    <property type="match status" value="1"/>
</dbReference>
<keyword evidence="4 10" id="KW-0479">Metal-binding</keyword>
<dbReference type="Pfam" id="PF13510">
    <property type="entry name" value="Fer2_4"/>
    <property type="match status" value="1"/>
</dbReference>
<evidence type="ECO:0000256" key="1">
    <source>
        <dbReference type="ARBA" id="ARBA00001966"/>
    </source>
</evidence>
<dbReference type="PROSITE" id="PS00641">
    <property type="entry name" value="COMPLEX1_75K_1"/>
    <property type="match status" value="1"/>
</dbReference>
<evidence type="ECO:0000256" key="10">
    <source>
        <dbReference type="RuleBase" id="RU003525"/>
    </source>
</evidence>
<dbReference type="CDD" id="cd00207">
    <property type="entry name" value="fer2"/>
    <property type="match status" value="1"/>
</dbReference>
<dbReference type="AlphaFoldDB" id="A0A8B6X867"/>
<keyword evidence="10" id="KW-0001">2Fe-2S</keyword>
<dbReference type="OrthoDB" id="9810782at2"/>
<dbReference type="Gene3D" id="3.10.20.740">
    <property type="match status" value="1"/>
</dbReference>
<dbReference type="SUPFAM" id="SSF53706">
    <property type="entry name" value="Formate dehydrogenase/DMSO reductase, domains 1-3"/>
    <property type="match status" value="1"/>
</dbReference>
<gene>
    <name evidence="15" type="primary">nuoG</name>
</gene>
<dbReference type="GO" id="GO:0051539">
    <property type="term" value="F:4 iron, 4 sulfur cluster binding"/>
    <property type="evidence" value="ECO:0007669"/>
    <property type="project" value="UniProtKB-KW"/>
</dbReference>
<evidence type="ECO:0000259" key="11">
    <source>
        <dbReference type="PROSITE" id="PS51085"/>
    </source>
</evidence>
<comment type="cofactor">
    <cofactor evidence="1 10">
        <name>[4Fe-4S] cluster</name>
        <dbReference type="ChEBI" id="CHEBI:49883"/>
    </cofactor>
</comment>
<dbReference type="GO" id="GO:0016651">
    <property type="term" value="F:oxidoreductase activity, acting on NAD(P)H"/>
    <property type="evidence" value="ECO:0007669"/>
    <property type="project" value="InterPro"/>
</dbReference>
<sequence>MSAVDGQGVEVEIDGAKVVVAPGAMVMEAATKAGVYVPHFCYHKKLTIAANCRMCLVEVEKSPKAVPACATPVTPGMIVKTKSAKAVAAQKSVMEFLLINHPLDCPICDQGGECQLQDLAVGYGGTGSHYQEEKRVVFHKPMGPLISAEEMTRCIHCTRCVRFGQEIAGVMELGMANRGEHSEIMTFVGRSVDSELSGNMIDLCPVGALTSKPFRYSARTWELARRRSVAPHDSLGSNIVVQVKGGAVKRVVPFENEEINECWLSDRDRFSYEALDSEQRLLKPMIRRAGQLVEVEWDEAIAAAAEGLSSAKAKRGATSIGFVGSTSSTVEELHLLQKLAKALGSNAIEACTRISDAALAPALSGAPWLGLPIADVSGLESVFVIGSYLRREQPLLAARLRSAARQGLVVSALGALDEDWLMPVETRIVATPSAWLGQIAVIARAVAEAKQVACPAEFAQTQLSDSAVSIAGSLMSGGKTAIFLGNAAIQHPQASALWAAAQWIADQTGAVLGVLSEGANAVGAHLVGATGASANLWNGKQSSYVLFNTEPELDSADGVKAAAALSSADFVLALTPFRTAALNYASVVLPIAPFTETSGSFVNAEGRVQSFAGVVHPAGSARPGWKVLRVLANALELGGFDQVSTEVILTEALGDIAQVGTRLGNRIKAPLVAPTAAQALMLERVSPVGGYASDSIVRRAPSLQLTREGKAVHVLAASPVLLERMGIASGDKVRVRQGNASVELTANADAAVPDNAVVVLAGHQATAAIGPLFGEVTLERM</sequence>
<dbReference type="PROSITE" id="PS00643">
    <property type="entry name" value="COMPLEX1_75K_3"/>
    <property type="match status" value="1"/>
</dbReference>
<feature type="domain" description="4Fe-4S Mo/W bis-MGD-type" evidence="12">
    <location>
        <begin position="223"/>
        <end position="279"/>
    </location>
</feature>
<dbReference type="InterPro" id="IPR010228">
    <property type="entry name" value="NADH_UbQ_OxRdtase_Gsu"/>
</dbReference>
<keyword evidence="8 10" id="KW-0520">NAD</keyword>
<evidence type="ECO:0000256" key="5">
    <source>
        <dbReference type="ARBA" id="ARBA00022967"/>
    </source>
</evidence>
<dbReference type="GO" id="GO:0046872">
    <property type="term" value="F:metal ion binding"/>
    <property type="evidence" value="ECO:0007669"/>
    <property type="project" value="UniProtKB-UniRule"/>
</dbReference>
<keyword evidence="10" id="KW-0874">Quinone</keyword>